<feature type="non-terminal residue" evidence="1">
    <location>
        <position position="57"/>
    </location>
</feature>
<reference evidence="1 2" key="1">
    <citation type="submission" date="2021-06" db="EMBL/GenBank/DDBJ databases">
        <authorList>
            <person name="Kallberg Y."/>
            <person name="Tangrot J."/>
            <person name="Rosling A."/>
        </authorList>
    </citation>
    <scope>NUCLEOTIDE SEQUENCE [LARGE SCALE GENOMIC DNA]</scope>
    <source>
        <strain evidence="1 2">120-4 pot B 10/14</strain>
    </source>
</reference>
<evidence type="ECO:0000313" key="1">
    <source>
        <dbReference type="EMBL" id="CAG8855647.1"/>
    </source>
</evidence>
<gene>
    <name evidence="1" type="ORF">GMARGA_LOCUS44468</name>
</gene>
<accession>A0ABN7XK16</accession>
<organism evidence="1 2">
    <name type="scientific">Gigaspora margarita</name>
    <dbReference type="NCBI Taxonomy" id="4874"/>
    <lineage>
        <taxon>Eukaryota</taxon>
        <taxon>Fungi</taxon>
        <taxon>Fungi incertae sedis</taxon>
        <taxon>Mucoromycota</taxon>
        <taxon>Glomeromycotina</taxon>
        <taxon>Glomeromycetes</taxon>
        <taxon>Diversisporales</taxon>
        <taxon>Gigasporaceae</taxon>
        <taxon>Gigaspora</taxon>
    </lineage>
</organism>
<dbReference type="EMBL" id="CAJVQB010151649">
    <property type="protein sequence ID" value="CAG8855647.1"/>
    <property type="molecule type" value="Genomic_DNA"/>
</dbReference>
<comment type="caution">
    <text evidence="1">The sequence shown here is derived from an EMBL/GenBank/DDBJ whole genome shotgun (WGS) entry which is preliminary data.</text>
</comment>
<name>A0ABN7XK16_GIGMA</name>
<evidence type="ECO:0000313" key="2">
    <source>
        <dbReference type="Proteomes" id="UP000789901"/>
    </source>
</evidence>
<feature type="non-terminal residue" evidence="1">
    <location>
        <position position="1"/>
    </location>
</feature>
<keyword evidence="2" id="KW-1185">Reference proteome</keyword>
<dbReference type="Proteomes" id="UP000789901">
    <property type="component" value="Unassembled WGS sequence"/>
</dbReference>
<proteinExistence type="predicted"/>
<sequence>IFINTEAYLSTILLQPSEYKNQDSSADFMNCVSAASLIRSVNYQSLQNILAFIGITN</sequence>
<protein>
    <submittedName>
        <fullName evidence="1">42007_t:CDS:1</fullName>
    </submittedName>
</protein>